<dbReference type="GO" id="GO:0046872">
    <property type="term" value="F:metal ion binding"/>
    <property type="evidence" value="ECO:0007669"/>
    <property type="project" value="UniProtKB-KW"/>
</dbReference>
<dbReference type="CDD" id="cd00207">
    <property type="entry name" value="fer2"/>
    <property type="match status" value="1"/>
</dbReference>
<dbReference type="InterPro" id="IPR017938">
    <property type="entry name" value="Riboflavin_synthase-like_b-brl"/>
</dbReference>
<keyword evidence="6" id="KW-0560">Oxidoreductase</keyword>
<evidence type="ECO:0000256" key="4">
    <source>
        <dbReference type="ARBA" id="ARBA00022723"/>
    </source>
</evidence>
<dbReference type="Gene3D" id="3.40.50.80">
    <property type="entry name" value="Nucleotide-binding domain of ferredoxin-NADP reductase (FNR) module"/>
    <property type="match status" value="1"/>
</dbReference>
<evidence type="ECO:0000256" key="9">
    <source>
        <dbReference type="ARBA" id="ARBA00034078"/>
    </source>
</evidence>
<dbReference type="InterPro" id="IPR006058">
    <property type="entry name" value="2Fe2S_fd_BS"/>
</dbReference>
<dbReference type="Gene3D" id="3.10.20.30">
    <property type="match status" value="1"/>
</dbReference>
<dbReference type="InterPro" id="IPR036010">
    <property type="entry name" value="2Fe-2S_ferredoxin-like_sf"/>
</dbReference>
<dbReference type="InterPro" id="IPR050415">
    <property type="entry name" value="MRET"/>
</dbReference>
<dbReference type="InterPro" id="IPR012675">
    <property type="entry name" value="Beta-grasp_dom_sf"/>
</dbReference>
<dbReference type="InterPro" id="IPR001709">
    <property type="entry name" value="Flavoprot_Pyr_Nucl_cyt_Rdtase"/>
</dbReference>
<evidence type="ECO:0000313" key="12">
    <source>
        <dbReference type="EMBL" id="AYR26239.1"/>
    </source>
</evidence>
<dbReference type="InterPro" id="IPR001041">
    <property type="entry name" value="2Fe-2S_ferredoxin-type"/>
</dbReference>
<dbReference type="NCBIfam" id="TIGR02160">
    <property type="entry name" value="PA_CoA_Oxy5"/>
    <property type="match status" value="1"/>
</dbReference>
<dbReference type="GO" id="GO:0010124">
    <property type="term" value="P:phenylacetate catabolic process"/>
    <property type="evidence" value="ECO:0007669"/>
    <property type="project" value="InterPro"/>
</dbReference>
<keyword evidence="2" id="KW-0285">Flavoprotein</keyword>
<dbReference type="Gene3D" id="2.40.30.10">
    <property type="entry name" value="Translation factors"/>
    <property type="match status" value="1"/>
</dbReference>
<evidence type="ECO:0000256" key="6">
    <source>
        <dbReference type="ARBA" id="ARBA00023002"/>
    </source>
</evidence>
<dbReference type="AlphaFoldDB" id="A0AAD0XIW1"/>
<dbReference type="Pfam" id="PF00970">
    <property type="entry name" value="FAD_binding_6"/>
    <property type="match status" value="1"/>
</dbReference>
<evidence type="ECO:0000256" key="3">
    <source>
        <dbReference type="ARBA" id="ARBA00022714"/>
    </source>
</evidence>
<dbReference type="InterPro" id="IPR039261">
    <property type="entry name" value="FNR_nucleotide-bd"/>
</dbReference>
<dbReference type="InterPro" id="IPR001433">
    <property type="entry name" value="OxRdtase_FAD/NAD-bd"/>
</dbReference>
<dbReference type="PRINTS" id="PR00406">
    <property type="entry name" value="CYTB5RDTASE"/>
</dbReference>
<comment type="cofactor">
    <cofactor evidence="1">
        <name>FAD</name>
        <dbReference type="ChEBI" id="CHEBI:57692"/>
    </cofactor>
</comment>
<name>A0AAD0XIW1_9BURK</name>
<dbReference type="PANTHER" id="PTHR47354:SF8">
    <property type="entry name" value="1,2-PHENYLACETYL-COA EPOXIDASE, SUBUNIT E"/>
    <property type="match status" value="1"/>
</dbReference>
<keyword evidence="7" id="KW-0408">Iron</keyword>
<evidence type="ECO:0000256" key="2">
    <source>
        <dbReference type="ARBA" id="ARBA00022630"/>
    </source>
</evidence>
<dbReference type="GO" id="GO:0050660">
    <property type="term" value="F:flavin adenine dinucleotide binding"/>
    <property type="evidence" value="ECO:0007669"/>
    <property type="project" value="TreeGrafter"/>
</dbReference>
<evidence type="ECO:0000256" key="5">
    <source>
        <dbReference type="ARBA" id="ARBA00022827"/>
    </source>
</evidence>
<proteinExistence type="predicted"/>
<dbReference type="Proteomes" id="UP000269199">
    <property type="component" value="Chromosome"/>
</dbReference>
<dbReference type="RefSeq" id="WP_061789934.1">
    <property type="nucleotide sequence ID" value="NZ_CP024996.1"/>
</dbReference>
<dbReference type="SUPFAM" id="SSF63380">
    <property type="entry name" value="Riboflavin synthase domain-like"/>
    <property type="match status" value="1"/>
</dbReference>
<keyword evidence="8" id="KW-0411">Iron-sulfur</keyword>
<dbReference type="Pfam" id="PF00175">
    <property type="entry name" value="NAD_binding_1"/>
    <property type="match status" value="1"/>
</dbReference>
<dbReference type="GO" id="GO:0051537">
    <property type="term" value="F:2 iron, 2 sulfur cluster binding"/>
    <property type="evidence" value="ECO:0007669"/>
    <property type="project" value="UniProtKB-KW"/>
</dbReference>
<sequence>MSKFYPLTISGVKQETRDTIVVSFALPAELQDTFAYQQGQHLTLRSHLNGEELRRSYSICSARQDRQLRVAIKRVPGGLFSNWANESFVPGQSIEAMPPMGQFNVPLDAANRKHYLAFAAGSGITPMLSIIKTTLLAEPHSQFTLVYANRASSSVIFKEELSDLKDAYLERFNVVYVMSREQQDVELFNGRIDRAKCDAFFASWIKLQDIDTAFLCGPQEMVQAVADSLQAHGTSKAQIKTELFSAGTSAREHAARPVVGKTECEVTVIVDGYHNVFTMDKEQESVLDAGLKHGIDLRYSCKGGVCATCRCKVVEGKVDMDANYALEDYEIARGFVLSCQSFPVSDKLLLDFDQDN</sequence>
<evidence type="ECO:0000256" key="1">
    <source>
        <dbReference type="ARBA" id="ARBA00001974"/>
    </source>
</evidence>
<reference evidence="12 13" key="1">
    <citation type="submission" date="2017-11" db="EMBL/GenBank/DDBJ databases">
        <title>Complete genome sequence of Herbaspirillum rubrisubalbicans DSM 11543.</title>
        <authorList>
            <person name="Chen M."/>
            <person name="An Q."/>
        </authorList>
    </citation>
    <scope>NUCLEOTIDE SEQUENCE [LARGE SCALE GENOMIC DNA]</scope>
    <source>
        <strain evidence="12 13">DSM 11543</strain>
    </source>
</reference>
<keyword evidence="3" id="KW-0001">2Fe-2S</keyword>
<comment type="cofactor">
    <cofactor evidence="9">
        <name>[2Fe-2S] cluster</name>
        <dbReference type="ChEBI" id="CHEBI:190135"/>
    </cofactor>
</comment>
<evidence type="ECO:0000256" key="8">
    <source>
        <dbReference type="ARBA" id="ARBA00023014"/>
    </source>
</evidence>
<evidence type="ECO:0000313" key="13">
    <source>
        <dbReference type="Proteomes" id="UP000269199"/>
    </source>
</evidence>
<dbReference type="SUPFAM" id="SSF52343">
    <property type="entry name" value="Ferredoxin reductase-like, C-terminal NADP-linked domain"/>
    <property type="match status" value="1"/>
</dbReference>
<dbReference type="EMBL" id="CP024996">
    <property type="protein sequence ID" value="AYR26239.1"/>
    <property type="molecule type" value="Genomic_DNA"/>
</dbReference>
<dbReference type="InterPro" id="IPR017927">
    <property type="entry name" value="FAD-bd_FR_type"/>
</dbReference>
<dbReference type="PROSITE" id="PS00197">
    <property type="entry name" value="2FE2S_FER_1"/>
    <property type="match status" value="1"/>
</dbReference>
<dbReference type="InterPro" id="IPR011884">
    <property type="entry name" value="PaaE"/>
</dbReference>
<dbReference type="SUPFAM" id="SSF54292">
    <property type="entry name" value="2Fe-2S ferredoxin-like"/>
    <property type="match status" value="1"/>
</dbReference>
<evidence type="ECO:0000256" key="7">
    <source>
        <dbReference type="ARBA" id="ARBA00023004"/>
    </source>
</evidence>
<gene>
    <name evidence="12" type="primary">paaK</name>
    <name evidence="12" type="ORF">RC54_21540</name>
</gene>
<organism evidence="12 13">
    <name type="scientific">Herbaspirillum rubrisubalbicans</name>
    <dbReference type="NCBI Taxonomy" id="80842"/>
    <lineage>
        <taxon>Bacteria</taxon>
        <taxon>Pseudomonadati</taxon>
        <taxon>Pseudomonadota</taxon>
        <taxon>Betaproteobacteria</taxon>
        <taxon>Burkholderiales</taxon>
        <taxon>Oxalobacteraceae</taxon>
        <taxon>Herbaspirillum</taxon>
    </lineage>
</organism>
<feature type="domain" description="2Fe-2S ferredoxin-type" evidence="10">
    <location>
        <begin position="264"/>
        <end position="356"/>
    </location>
</feature>
<dbReference type="GO" id="GO:0016491">
    <property type="term" value="F:oxidoreductase activity"/>
    <property type="evidence" value="ECO:0007669"/>
    <property type="project" value="UniProtKB-KW"/>
</dbReference>
<dbReference type="Pfam" id="PF00111">
    <property type="entry name" value="Fer2"/>
    <property type="match status" value="1"/>
</dbReference>
<evidence type="ECO:0000259" key="11">
    <source>
        <dbReference type="PROSITE" id="PS51384"/>
    </source>
</evidence>
<dbReference type="PANTHER" id="PTHR47354">
    <property type="entry name" value="NADH OXIDOREDUCTASE HCR"/>
    <property type="match status" value="1"/>
</dbReference>
<evidence type="ECO:0000259" key="10">
    <source>
        <dbReference type="PROSITE" id="PS51085"/>
    </source>
</evidence>
<dbReference type="InterPro" id="IPR008333">
    <property type="entry name" value="Cbr1-like_FAD-bd_dom"/>
</dbReference>
<protein>
    <submittedName>
        <fullName evidence="12">Phenylacetate-CoA oxygenase/reductase subunit PaaK</fullName>
    </submittedName>
</protein>
<dbReference type="PROSITE" id="PS51085">
    <property type="entry name" value="2FE2S_FER_2"/>
    <property type="match status" value="1"/>
</dbReference>
<dbReference type="PRINTS" id="PR00371">
    <property type="entry name" value="FPNCR"/>
</dbReference>
<keyword evidence="4" id="KW-0479">Metal-binding</keyword>
<dbReference type="CDD" id="cd06214">
    <property type="entry name" value="PA_degradation_oxidoreductase_like"/>
    <property type="match status" value="1"/>
</dbReference>
<feature type="domain" description="FAD-binding FR-type" evidence="11">
    <location>
        <begin position="2"/>
        <end position="106"/>
    </location>
</feature>
<keyword evidence="5" id="KW-0274">FAD</keyword>
<dbReference type="PROSITE" id="PS51384">
    <property type="entry name" value="FAD_FR"/>
    <property type="match status" value="1"/>
</dbReference>
<accession>A0AAD0XIW1</accession>